<organism evidence="2 3">
    <name type="scientific">Glutamicibacter nicotianae</name>
    <name type="common">Arthrobacter nicotianae</name>
    <dbReference type="NCBI Taxonomy" id="37929"/>
    <lineage>
        <taxon>Bacteria</taxon>
        <taxon>Bacillati</taxon>
        <taxon>Actinomycetota</taxon>
        <taxon>Actinomycetes</taxon>
        <taxon>Micrococcales</taxon>
        <taxon>Micrococcaceae</taxon>
        <taxon>Glutamicibacter</taxon>
    </lineage>
</organism>
<dbReference type="Proteomes" id="UP000316242">
    <property type="component" value="Unassembled WGS sequence"/>
</dbReference>
<dbReference type="EMBL" id="BJNE01000003">
    <property type="protein sequence ID" value="GEC11991.1"/>
    <property type="molecule type" value="Genomic_DNA"/>
</dbReference>
<feature type="transmembrane region" description="Helical" evidence="1">
    <location>
        <begin position="18"/>
        <end position="43"/>
    </location>
</feature>
<evidence type="ECO:0008006" key="4">
    <source>
        <dbReference type="Google" id="ProtNLM"/>
    </source>
</evidence>
<feature type="transmembrane region" description="Helical" evidence="1">
    <location>
        <begin position="114"/>
        <end position="138"/>
    </location>
</feature>
<proteinExistence type="predicted"/>
<comment type="caution">
    <text evidence="2">The sequence shown here is derived from an EMBL/GenBank/DDBJ whole genome shotgun (WGS) entry which is preliminary data.</text>
</comment>
<feature type="transmembrane region" description="Helical" evidence="1">
    <location>
        <begin position="49"/>
        <end position="67"/>
    </location>
</feature>
<gene>
    <name evidence="2" type="ORF">ANI01nite_11940</name>
</gene>
<feature type="transmembrane region" description="Helical" evidence="1">
    <location>
        <begin position="74"/>
        <end position="94"/>
    </location>
</feature>
<accession>A0ABQ0RJK0</accession>
<evidence type="ECO:0000256" key="1">
    <source>
        <dbReference type="SAM" id="Phobius"/>
    </source>
</evidence>
<keyword evidence="3" id="KW-1185">Reference proteome</keyword>
<keyword evidence="1" id="KW-0472">Membrane</keyword>
<evidence type="ECO:0000313" key="3">
    <source>
        <dbReference type="Proteomes" id="UP000316242"/>
    </source>
</evidence>
<evidence type="ECO:0000313" key="2">
    <source>
        <dbReference type="EMBL" id="GEC11991.1"/>
    </source>
</evidence>
<protein>
    <recommendedName>
        <fullName evidence="4">Alcohol dehydrogenase</fullName>
    </recommendedName>
</protein>
<sequence>MHAHAPNNRNSLGGNFSALWRGAVAAVAAGLFGTAIHASISYIGNDFPLVWGVLVAWLLLGVLVYWAAVSSAKLWAGAVAFIGCYVTVGLISYVGDDQLILGMQYYEYLPGPALASALWMYGMVIPSVIALLCSLRVLRKQQRQN</sequence>
<keyword evidence="1" id="KW-0812">Transmembrane</keyword>
<keyword evidence="1" id="KW-1133">Transmembrane helix</keyword>
<reference evidence="2 3" key="1">
    <citation type="submission" date="2019-06" db="EMBL/GenBank/DDBJ databases">
        <title>Whole genome shotgun sequence of Glutamicibacter nicotianae NBRC 14234.</title>
        <authorList>
            <person name="Hosoyama A."/>
            <person name="Uohara A."/>
            <person name="Ohji S."/>
            <person name="Ichikawa N."/>
        </authorList>
    </citation>
    <scope>NUCLEOTIDE SEQUENCE [LARGE SCALE GENOMIC DNA]</scope>
    <source>
        <strain evidence="2 3">NBRC 14234</strain>
    </source>
</reference>
<dbReference type="RefSeq" id="WP_038990620.1">
    <property type="nucleotide sequence ID" value="NZ_BAAAWM010000001.1"/>
</dbReference>
<name>A0ABQ0RJK0_GLUNI</name>